<dbReference type="Pfam" id="PF00132">
    <property type="entry name" value="Hexapep"/>
    <property type="match status" value="1"/>
</dbReference>
<dbReference type="RefSeq" id="WP_344192648.1">
    <property type="nucleotide sequence ID" value="NZ_BAAARN010000001.1"/>
</dbReference>
<keyword evidence="7" id="KW-0677">Repeat</keyword>
<name>A0ABP6H2Y5_9MICO</name>
<keyword evidence="8" id="KW-0198">Cysteine biosynthesis</keyword>
<comment type="caution">
    <text evidence="12">The sequence shown here is derived from an EMBL/GenBank/DDBJ whole genome shotgun (WGS) entry which is preliminary data.</text>
</comment>
<dbReference type="InterPro" id="IPR018357">
    <property type="entry name" value="Hexapep_transf_CS"/>
</dbReference>
<dbReference type="NCBIfam" id="NF041874">
    <property type="entry name" value="EPS_EpsC"/>
    <property type="match status" value="1"/>
</dbReference>
<keyword evidence="6 11" id="KW-0808">Transferase</keyword>
<evidence type="ECO:0000256" key="1">
    <source>
        <dbReference type="ARBA" id="ARBA00004876"/>
    </source>
</evidence>
<evidence type="ECO:0000256" key="8">
    <source>
        <dbReference type="ARBA" id="ARBA00023192"/>
    </source>
</evidence>
<dbReference type="EMBL" id="BAAARN010000001">
    <property type="protein sequence ID" value="GAA2736027.1"/>
    <property type="molecule type" value="Genomic_DNA"/>
</dbReference>
<dbReference type="PIRSF" id="PIRSF000441">
    <property type="entry name" value="CysE"/>
    <property type="match status" value="1"/>
</dbReference>
<dbReference type="InterPro" id="IPR001451">
    <property type="entry name" value="Hexapep"/>
</dbReference>
<dbReference type="Gene3D" id="2.160.10.10">
    <property type="entry name" value="Hexapeptide repeat proteins"/>
    <property type="match status" value="1"/>
</dbReference>
<evidence type="ECO:0000256" key="2">
    <source>
        <dbReference type="ARBA" id="ARBA00007274"/>
    </source>
</evidence>
<reference evidence="13" key="1">
    <citation type="journal article" date="2019" name="Int. J. Syst. Evol. Microbiol.">
        <title>The Global Catalogue of Microorganisms (GCM) 10K type strain sequencing project: providing services to taxonomists for standard genome sequencing and annotation.</title>
        <authorList>
            <consortium name="The Broad Institute Genomics Platform"/>
            <consortium name="The Broad Institute Genome Sequencing Center for Infectious Disease"/>
            <person name="Wu L."/>
            <person name="Ma J."/>
        </authorList>
    </citation>
    <scope>NUCLEOTIDE SEQUENCE [LARGE SCALE GENOMIC DNA]</scope>
    <source>
        <strain evidence="13">JCM 16378</strain>
    </source>
</reference>
<dbReference type="PANTHER" id="PTHR42811">
    <property type="entry name" value="SERINE ACETYLTRANSFERASE"/>
    <property type="match status" value="1"/>
</dbReference>
<evidence type="ECO:0000256" key="7">
    <source>
        <dbReference type="ARBA" id="ARBA00022737"/>
    </source>
</evidence>
<dbReference type="SUPFAM" id="SSF51161">
    <property type="entry name" value="Trimeric LpxA-like enzymes"/>
    <property type="match status" value="1"/>
</dbReference>
<protein>
    <recommendedName>
        <fullName evidence="4 11">Serine acetyltransferase</fullName>
        <ecNumber evidence="3 11">2.3.1.30</ecNumber>
    </recommendedName>
</protein>
<evidence type="ECO:0000256" key="4">
    <source>
        <dbReference type="ARBA" id="ARBA00018522"/>
    </source>
</evidence>
<sequence>MTLALYARRARSRIVDDLDAAIARDPAAASRLDLALNSPGLHAIWVYRAAHRLWARGGAAKPVARLLSTVARSLTGVEIHPGATIGRRFFIDHGMGVVIGETAEVGDDVMLYHGVTLGGRSLQKVKRHPTVGNRVTIGAGARVLGPVDIGNDVQIGANSVVVKDVPAGAIATGIPAVIRFPEGREDPYEAMFKDPAIWI</sequence>
<dbReference type="PROSITE" id="PS00101">
    <property type="entry name" value="HEXAPEP_TRANSFERASES"/>
    <property type="match status" value="1"/>
</dbReference>
<dbReference type="NCBIfam" id="TIGR01172">
    <property type="entry name" value="cysE"/>
    <property type="match status" value="1"/>
</dbReference>
<comment type="catalytic activity">
    <reaction evidence="10 11">
        <text>L-serine + acetyl-CoA = O-acetyl-L-serine + CoA</text>
        <dbReference type="Rhea" id="RHEA:24560"/>
        <dbReference type="ChEBI" id="CHEBI:33384"/>
        <dbReference type="ChEBI" id="CHEBI:57287"/>
        <dbReference type="ChEBI" id="CHEBI:57288"/>
        <dbReference type="ChEBI" id="CHEBI:58340"/>
        <dbReference type="EC" id="2.3.1.30"/>
    </reaction>
</comment>
<gene>
    <name evidence="12" type="primary">cysE</name>
    <name evidence="12" type="ORF">GCM10009867_19720</name>
</gene>
<evidence type="ECO:0000256" key="9">
    <source>
        <dbReference type="ARBA" id="ARBA00023315"/>
    </source>
</evidence>
<dbReference type="CDD" id="cd03354">
    <property type="entry name" value="LbH_SAT"/>
    <property type="match status" value="1"/>
</dbReference>
<proteinExistence type="inferred from homology"/>
<keyword evidence="5" id="KW-0028">Amino-acid biosynthesis</keyword>
<evidence type="ECO:0000256" key="3">
    <source>
        <dbReference type="ARBA" id="ARBA00013266"/>
    </source>
</evidence>
<evidence type="ECO:0000256" key="11">
    <source>
        <dbReference type="PIRNR" id="PIRNR000441"/>
    </source>
</evidence>
<comment type="similarity">
    <text evidence="2 11">Belongs to the transferase hexapeptide repeat family.</text>
</comment>
<dbReference type="InterPro" id="IPR042122">
    <property type="entry name" value="Ser_AcTrfase_N_sf"/>
</dbReference>
<dbReference type="EC" id="2.3.1.30" evidence="3 11"/>
<evidence type="ECO:0000256" key="6">
    <source>
        <dbReference type="ARBA" id="ARBA00022679"/>
    </source>
</evidence>
<evidence type="ECO:0000313" key="13">
    <source>
        <dbReference type="Proteomes" id="UP001501326"/>
    </source>
</evidence>
<dbReference type="InterPro" id="IPR011004">
    <property type="entry name" value="Trimer_LpxA-like_sf"/>
</dbReference>
<evidence type="ECO:0000256" key="10">
    <source>
        <dbReference type="ARBA" id="ARBA00049486"/>
    </source>
</evidence>
<dbReference type="InterPro" id="IPR045304">
    <property type="entry name" value="LbH_SAT"/>
</dbReference>
<dbReference type="InterPro" id="IPR053376">
    <property type="entry name" value="Serine_acetyltransferase"/>
</dbReference>
<keyword evidence="13" id="KW-1185">Reference proteome</keyword>
<dbReference type="Gene3D" id="1.10.3130.10">
    <property type="entry name" value="serine acetyltransferase, domain 1"/>
    <property type="match status" value="1"/>
</dbReference>
<dbReference type="InterPro" id="IPR005881">
    <property type="entry name" value="Ser_O-AcTrfase"/>
</dbReference>
<evidence type="ECO:0000313" key="12">
    <source>
        <dbReference type="EMBL" id="GAA2736027.1"/>
    </source>
</evidence>
<accession>A0ABP6H2Y5</accession>
<dbReference type="Proteomes" id="UP001501326">
    <property type="component" value="Unassembled WGS sequence"/>
</dbReference>
<comment type="pathway">
    <text evidence="1">Amino-acid biosynthesis; L-cysteine biosynthesis; L-cysteine from L-serine: step 1/2.</text>
</comment>
<evidence type="ECO:0000256" key="5">
    <source>
        <dbReference type="ARBA" id="ARBA00022605"/>
    </source>
</evidence>
<organism evidence="12 13">
    <name type="scientific">Pedococcus aerophilus</name>
    <dbReference type="NCBI Taxonomy" id="436356"/>
    <lineage>
        <taxon>Bacteria</taxon>
        <taxon>Bacillati</taxon>
        <taxon>Actinomycetota</taxon>
        <taxon>Actinomycetes</taxon>
        <taxon>Micrococcales</taxon>
        <taxon>Intrasporangiaceae</taxon>
        <taxon>Pedococcus</taxon>
    </lineage>
</organism>
<keyword evidence="9 11" id="KW-0012">Acyltransferase</keyword>